<evidence type="ECO:0000256" key="1">
    <source>
        <dbReference type="SAM" id="MobiDB-lite"/>
    </source>
</evidence>
<feature type="compositionally biased region" description="Basic and acidic residues" evidence="1">
    <location>
        <begin position="233"/>
        <end position="248"/>
    </location>
</feature>
<dbReference type="AlphaFoldDB" id="A0ABD3HLE2"/>
<feature type="compositionally biased region" description="Basic and acidic residues" evidence="1">
    <location>
        <begin position="268"/>
        <end position="288"/>
    </location>
</feature>
<evidence type="ECO:0000313" key="2">
    <source>
        <dbReference type="EMBL" id="KAL3691199.1"/>
    </source>
</evidence>
<feature type="compositionally biased region" description="Basic and acidic residues" evidence="1">
    <location>
        <begin position="24"/>
        <end position="78"/>
    </location>
</feature>
<feature type="region of interest" description="Disordered" evidence="1">
    <location>
        <begin position="361"/>
        <end position="402"/>
    </location>
</feature>
<feature type="compositionally biased region" description="Acidic residues" evidence="1">
    <location>
        <begin position="217"/>
        <end position="226"/>
    </location>
</feature>
<name>A0ABD3HLE2_9MARC</name>
<reference evidence="2 3" key="1">
    <citation type="submission" date="2024-09" db="EMBL/GenBank/DDBJ databases">
        <title>Chromosome-scale assembly of Riccia sorocarpa.</title>
        <authorList>
            <person name="Paukszto L."/>
        </authorList>
    </citation>
    <scope>NUCLEOTIDE SEQUENCE [LARGE SCALE GENOMIC DNA]</scope>
    <source>
        <strain evidence="2">LP-2024</strain>
        <tissue evidence="2">Aerial parts of the thallus</tissue>
    </source>
</reference>
<gene>
    <name evidence="2" type="ORF">R1sor_004850</name>
</gene>
<evidence type="ECO:0000313" key="3">
    <source>
        <dbReference type="Proteomes" id="UP001633002"/>
    </source>
</evidence>
<dbReference type="Proteomes" id="UP001633002">
    <property type="component" value="Unassembled WGS sequence"/>
</dbReference>
<feature type="region of interest" description="Disordered" evidence="1">
    <location>
        <begin position="1"/>
        <end position="107"/>
    </location>
</feature>
<organism evidence="2 3">
    <name type="scientific">Riccia sorocarpa</name>
    <dbReference type="NCBI Taxonomy" id="122646"/>
    <lineage>
        <taxon>Eukaryota</taxon>
        <taxon>Viridiplantae</taxon>
        <taxon>Streptophyta</taxon>
        <taxon>Embryophyta</taxon>
        <taxon>Marchantiophyta</taxon>
        <taxon>Marchantiopsida</taxon>
        <taxon>Marchantiidae</taxon>
        <taxon>Marchantiales</taxon>
        <taxon>Ricciaceae</taxon>
        <taxon>Riccia</taxon>
    </lineage>
</organism>
<protein>
    <submittedName>
        <fullName evidence="2">Uncharacterized protein</fullName>
    </submittedName>
</protein>
<feature type="compositionally biased region" description="Polar residues" evidence="1">
    <location>
        <begin position="304"/>
        <end position="317"/>
    </location>
</feature>
<dbReference type="Gene3D" id="1.10.287.700">
    <property type="entry name" value="Helix hairpin bin"/>
    <property type="match status" value="1"/>
</dbReference>
<dbReference type="EMBL" id="JBJQOH010000003">
    <property type="protein sequence ID" value="KAL3691199.1"/>
    <property type="molecule type" value="Genomic_DNA"/>
</dbReference>
<proteinExistence type="predicted"/>
<keyword evidence="3" id="KW-1185">Reference proteome</keyword>
<sequence>MAHVQKSKNERLGPGAQDPGQGLREIDDRAKNTTERSREALHEGKEKVGEGADRTARAAQRGGEKASEAVSEGAEKAGEGVSKASGAAKEGGANFSEGAKNAAGNAASNFGENIKNFASQAKDAAGDAAKIAGDETKKVASNVQENSKAAGDQLKEGAGRAKEAAADTGAKAKESAQKTADRTSYESRDTKYSVESVTGKAGDASRYDAGGKSAADEQTESLEGDYEIVKSVAGDDKEIDAEKSKDDIGSFDQHTSSTDSADTGKVTFDYREETTISRSGEGGEKTKDALPLQSTTVGKEMKDNANQTFTGVKSQPVYTADDSSKPSHSTGAGATGRGFGVAGRDVDLKVKDTDYKPDQAAYPAEYGAADDQFVTRTTYKEEGKNDEGKNDEEHEKSTDDEPGTLVALTQKIAENSVVHVYAEIMAGTEAEAGFPGGAP</sequence>
<feature type="compositionally biased region" description="Polar residues" evidence="1">
    <location>
        <begin position="252"/>
        <end position="261"/>
    </location>
</feature>
<feature type="compositionally biased region" description="Basic and acidic residues" evidence="1">
    <location>
        <begin position="153"/>
        <end position="192"/>
    </location>
</feature>
<feature type="compositionally biased region" description="Low complexity" evidence="1">
    <location>
        <begin position="80"/>
        <end position="107"/>
    </location>
</feature>
<accession>A0ABD3HLE2</accession>
<comment type="caution">
    <text evidence="2">The sequence shown here is derived from an EMBL/GenBank/DDBJ whole genome shotgun (WGS) entry which is preliminary data.</text>
</comment>
<feature type="compositionally biased region" description="Basic and acidic residues" evidence="1">
    <location>
        <begin position="378"/>
        <end position="399"/>
    </location>
</feature>
<feature type="region of interest" description="Disordered" evidence="1">
    <location>
        <begin position="139"/>
        <end position="343"/>
    </location>
</feature>